<evidence type="ECO:0000313" key="3">
    <source>
        <dbReference type="WBParaSite" id="SPAL_0001215400.1"/>
    </source>
</evidence>
<feature type="region of interest" description="Disordered" evidence="1">
    <location>
        <begin position="94"/>
        <end position="113"/>
    </location>
</feature>
<accession>A0A0N5C2E4</accession>
<proteinExistence type="predicted"/>
<dbReference type="AlphaFoldDB" id="A0A0N5C2E4"/>
<protein>
    <submittedName>
        <fullName evidence="3">Uncharacterized protein</fullName>
    </submittedName>
</protein>
<evidence type="ECO:0000256" key="1">
    <source>
        <dbReference type="SAM" id="MobiDB-lite"/>
    </source>
</evidence>
<feature type="region of interest" description="Disordered" evidence="1">
    <location>
        <begin position="1"/>
        <end position="26"/>
    </location>
</feature>
<sequence>MYFSNSRERTHNNHDDRTNRIHGNDYNHLRGTTERCYQDDIEKKYRSKRKHNKEYERAISWHFDDDSNIKIKYLTSSVPNINSLSTCQMEKSRLINDKNTQTSDKSKKTKKKKVFKIISEPESLPDSRNLRYLDQKRI</sequence>
<keyword evidence="2" id="KW-1185">Reference proteome</keyword>
<dbReference type="Proteomes" id="UP000046392">
    <property type="component" value="Unplaced"/>
</dbReference>
<reference evidence="3" key="1">
    <citation type="submission" date="2017-02" db="UniProtKB">
        <authorList>
            <consortium name="WormBaseParasite"/>
        </authorList>
    </citation>
    <scope>IDENTIFICATION</scope>
</reference>
<organism evidence="2 3">
    <name type="scientific">Strongyloides papillosus</name>
    <name type="common">Intestinal threadworm</name>
    <dbReference type="NCBI Taxonomy" id="174720"/>
    <lineage>
        <taxon>Eukaryota</taxon>
        <taxon>Metazoa</taxon>
        <taxon>Ecdysozoa</taxon>
        <taxon>Nematoda</taxon>
        <taxon>Chromadorea</taxon>
        <taxon>Rhabditida</taxon>
        <taxon>Tylenchina</taxon>
        <taxon>Panagrolaimomorpha</taxon>
        <taxon>Strongyloidoidea</taxon>
        <taxon>Strongyloididae</taxon>
        <taxon>Strongyloides</taxon>
    </lineage>
</organism>
<name>A0A0N5C2E4_STREA</name>
<dbReference type="WBParaSite" id="SPAL_0001215400.1">
    <property type="protein sequence ID" value="SPAL_0001215400.1"/>
    <property type="gene ID" value="SPAL_0001215400"/>
</dbReference>
<evidence type="ECO:0000313" key="2">
    <source>
        <dbReference type="Proteomes" id="UP000046392"/>
    </source>
</evidence>